<gene>
    <name evidence="2" type="ORF">GCM10007874_15400</name>
</gene>
<dbReference type="Gene3D" id="3.30.1340.30">
    <property type="match status" value="3"/>
</dbReference>
<name>A0ABQ6CE33_9HYPH</name>
<dbReference type="Pfam" id="PF04972">
    <property type="entry name" value="BON"/>
    <property type="match status" value="3"/>
</dbReference>
<dbReference type="SMART" id="SM00749">
    <property type="entry name" value="BON"/>
    <property type="match status" value="2"/>
</dbReference>
<feature type="domain" description="BON" evidence="1">
    <location>
        <begin position="149"/>
        <end position="216"/>
    </location>
</feature>
<protein>
    <submittedName>
        <fullName evidence="2">BON domain-containing protein</fullName>
    </submittedName>
</protein>
<organism evidence="2 3">
    <name type="scientific">Labrys miyagiensis</name>
    <dbReference type="NCBI Taxonomy" id="346912"/>
    <lineage>
        <taxon>Bacteria</taxon>
        <taxon>Pseudomonadati</taxon>
        <taxon>Pseudomonadota</taxon>
        <taxon>Alphaproteobacteria</taxon>
        <taxon>Hyphomicrobiales</taxon>
        <taxon>Xanthobacteraceae</taxon>
        <taxon>Labrys</taxon>
    </lineage>
</organism>
<dbReference type="InterPro" id="IPR007055">
    <property type="entry name" value="BON_dom"/>
</dbReference>
<dbReference type="InterPro" id="IPR051686">
    <property type="entry name" value="Lipoprotein_DolP"/>
</dbReference>
<accession>A0ABQ6CE33</accession>
<feature type="domain" description="BON" evidence="1">
    <location>
        <begin position="78"/>
        <end position="146"/>
    </location>
</feature>
<dbReference type="PROSITE" id="PS50914">
    <property type="entry name" value="BON"/>
    <property type="match status" value="3"/>
</dbReference>
<dbReference type="PANTHER" id="PTHR34606:SF15">
    <property type="entry name" value="BON DOMAIN-CONTAINING PROTEIN"/>
    <property type="match status" value="1"/>
</dbReference>
<reference evidence="3" key="1">
    <citation type="journal article" date="2019" name="Int. J. Syst. Evol. Microbiol.">
        <title>The Global Catalogue of Microorganisms (GCM) 10K type strain sequencing project: providing services to taxonomists for standard genome sequencing and annotation.</title>
        <authorList>
            <consortium name="The Broad Institute Genomics Platform"/>
            <consortium name="The Broad Institute Genome Sequencing Center for Infectious Disease"/>
            <person name="Wu L."/>
            <person name="Ma J."/>
        </authorList>
    </citation>
    <scope>NUCLEOTIDE SEQUENCE [LARGE SCALE GENOMIC DNA]</scope>
    <source>
        <strain evidence="3">NBRC 101365</strain>
    </source>
</reference>
<sequence>MSQDSRLQKAVLDELAWEPSISAGHVGVSTEDGIVTLMGHVGTFAEKSAAEAAARRVKGVKGVVEEIKVRLVGDVRITDDEIARAAADRVAADVYVPYGSVKVTVEERWITLDGEVTWDYQRKSAEQCVSRLPGIVGITNLITLKPMVDISNISDDITHALHRSWFFDPQTINVTAEGGNVRLTGTVQSPEERATAAATAWSAPGVTDVRNELTIA</sequence>
<evidence type="ECO:0000259" key="1">
    <source>
        <dbReference type="PROSITE" id="PS50914"/>
    </source>
</evidence>
<evidence type="ECO:0000313" key="2">
    <source>
        <dbReference type="EMBL" id="GLS18523.1"/>
    </source>
</evidence>
<dbReference type="InterPro" id="IPR014004">
    <property type="entry name" value="Transpt-assoc_nodulatn_dom_bac"/>
</dbReference>
<feature type="domain" description="BON" evidence="1">
    <location>
        <begin position="3"/>
        <end position="71"/>
    </location>
</feature>
<dbReference type="EMBL" id="BSPC01000014">
    <property type="protein sequence ID" value="GLS18523.1"/>
    <property type="molecule type" value="Genomic_DNA"/>
</dbReference>
<dbReference type="RefSeq" id="WP_284311388.1">
    <property type="nucleotide sequence ID" value="NZ_BSPC01000014.1"/>
</dbReference>
<evidence type="ECO:0000313" key="3">
    <source>
        <dbReference type="Proteomes" id="UP001156882"/>
    </source>
</evidence>
<dbReference type="PANTHER" id="PTHR34606">
    <property type="entry name" value="BON DOMAIN-CONTAINING PROTEIN"/>
    <property type="match status" value="1"/>
</dbReference>
<proteinExistence type="predicted"/>
<comment type="caution">
    <text evidence="2">The sequence shown here is derived from an EMBL/GenBank/DDBJ whole genome shotgun (WGS) entry which is preliminary data.</text>
</comment>
<keyword evidence="3" id="KW-1185">Reference proteome</keyword>
<dbReference type="Proteomes" id="UP001156882">
    <property type="component" value="Unassembled WGS sequence"/>
</dbReference>